<reference evidence="2 3" key="1">
    <citation type="journal article" date="2018" name="Mycol. Prog.">
        <title>Coniella lustricola, a new species from submerged detritus.</title>
        <authorList>
            <person name="Raudabaugh D.B."/>
            <person name="Iturriaga T."/>
            <person name="Carver A."/>
            <person name="Mondo S."/>
            <person name="Pangilinan J."/>
            <person name="Lipzen A."/>
            <person name="He G."/>
            <person name="Amirebrahimi M."/>
            <person name="Grigoriev I.V."/>
            <person name="Miller A.N."/>
        </authorList>
    </citation>
    <scope>NUCLEOTIDE SEQUENCE [LARGE SCALE GENOMIC DNA]</scope>
    <source>
        <strain evidence="2 3">B22-T-1</strain>
    </source>
</reference>
<proteinExistence type="predicted"/>
<dbReference type="AlphaFoldDB" id="A0A2T3ALE5"/>
<feature type="region of interest" description="Disordered" evidence="1">
    <location>
        <begin position="151"/>
        <end position="172"/>
    </location>
</feature>
<gene>
    <name evidence="2" type="ORF">BD289DRAFT_240088</name>
</gene>
<evidence type="ECO:0000313" key="2">
    <source>
        <dbReference type="EMBL" id="PSS02508.1"/>
    </source>
</evidence>
<evidence type="ECO:0000313" key="3">
    <source>
        <dbReference type="Proteomes" id="UP000241462"/>
    </source>
</evidence>
<accession>A0A2T3ALE5</accession>
<organism evidence="2 3">
    <name type="scientific">Coniella lustricola</name>
    <dbReference type="NCBI Taxonomy" id="2025994"/>
    <lineage>
        <taxon>Eukaryota</taxon>
        <taxon>Fungi</taxon>
        <taxon>Dikarya</taxon>
        <taxon>Ascomycota</taxon>
        <taxon>Pezizomycotina</taxon>
        <taxon>Sordariomycetes</taxon>
        <taxon>Sordariomycetidae</taxon>
        <taxon>Diaporthales</taxon>
        <taxon>Schizoparmaceae</taxon>
        <taxon>Coniella</taxon>
    </lineage>
</organism>
<evidence type="ECO:0000256" key="1">
    <source>
        <dbReference type="SAM" id="MobiDB-lite"/>
    </source>
</evidence>
<sequence length="244" mass="26476">MHWQIGQPHFAGSGVVASIRTSKGESPFWPLQPSTSMPASNQHDILIHTHSHHHDPIATATARLWNGNGPTLSRQRPQVFPQPTAPLASPTTEPNSNLLQALNNKKQLAPATTWQPRRDVGAKRRDHLFPGDRCIPADFGVRGAPKLPRYPTAALPSLDPPRSASTRLDSSCSSGELMSSLCRRETCNRTAPTGGVSVCLCAKWSCLGSICGRASHDCLGHFEYLHADVSWPPSHNQDPSAQLP</sequence>
<name>A0A2T3ALE5_9PEZI</name>
<feature type="region of interest" description="Disordered" evidence="1">
    <location>
        <begin position="66"/>
        <end position="97"/>
    </location>
</feature>
<dbReference type="EMBL" id="KZ678377">
    <property type="protein sequence ID" value="PSS02508.1"/>
    <property type="molecule type" value="Genomic_DNA"/>
</dbReference>
<protein>
    <submittedName>
        <fullName evidence="2">Uncharacterized protein</fullName>
    </submittedName>
</protein>
<keyword evidence="3" id="KW-1185">Reference proteome</keyword>
<dbReference type="InParanoid" id="A0A2T3ALE5"/>
<dbReference type="Proteomes" id="UP000241462">
    <property type="component" value="Unassembled WGS sequence"/>
</dbReference>